<dbReference type="PANTHER" id="PTHR30349:SF64">
    <property type="entry name" value="PROPHAGE INTEGRASE INTD-RELATED"/>
    <property type="match status" value="1"/>
</dbReference>
<dbReference type="InterPro" id="IPR050090">
    <property type="entry name" value="Tyrosine_recombinase_XerCD"/>
</dbReference>
<keyword evidence="3 5" id="KW-0238">DNA-binding</keyword>
<dbReference type="InterPro" id="IPR013762">
    <property type="entry name" value="Integrase-like_cat_sf"/>
</dbReference>
<evidence type="ECO:0000313" key="8">
    <source>
        <dbReference type="EMBL" id="MFD2681495.1"/>
    </source>
</evidence>
<protein>
    <submittedName>
        <fullName evidence="8">Tyrosine-type recombinase/integrase</fullName>
    </submittedName>
</protein>
<evidence type="ECO:0000256" key="2">
    <source>
        <dbReference type="ARBA" id="ARBA00022908"/>
    </source>
</evidence>
<dbReference type="Gene3D" id="1.10.443.10">
    <property type="entry name" value="Intergrase catalytic core"/>
    <property type="match status" value="1"/>
</dbReference>
<comment type="caution">
    <text evidence="8">The sequence shown here is derived from an EMBL/GenBank/DDBJ whole genome shotgun (WGS) entry which is preliminary data.</text>
</comment>
<evidence type="ECO:0000256" key="5">
    <source>
        <dbReference type="PROSITE-ProRule" id="PRU01248"/>
    </source>
</evidence>
<dbReference type="PANTHER" id="PTHR30349">
    <property type="entry name" value="PHAGE INTEGRASE-RELATED"/>
    <property type="match status" value="1"/>
</dbReference>
<feature type="domain" description="Core-binding (CB)" evidence="7">
    <location>
        <begin position="55"/>
        <end position="135"/>
    </location>
</feature>
<dbReference type="PROSITE" id="PS51900">
    <property type="entry name" value="CB"/>
    <property type="match status" value="1"/>
</dbReference>
<reference evidence="9" key="1">
    <citation type="journal article" date="2019" name="Int. J. Syst. Evol. Microbiol.">
        <title>The Global Catalogue of Microorganisms (GCM) 10K type strain sequencing project: providing services to taxonomists for standard genome sequencing and annotation.</title>
        <authorList>
            <consortium name="The Broad Institute Genomics Platform"/>
            <consortium name="The Broad Institute Genome Sequencing Center for Infectious Disease"/>
            <person name="Wu L."/>
            <person name="Ma J."/>
        </authorList>
    </citation>
    <scope>NUCLEOTIDE SEQUENCE [LARGE SCALE GENOMIC DNA]</scope>
    <source>
        <strain evidence="9">KCTC 3913</strain>
    </source>
</reference>
<evidence type="ECO:0000259" key="7">
    <source>
        <dbReference type="PROSITE" id="PS51900"/>
    </source>
</evidence>
<dbReference type="InterPro" id="IPR002104">
    <property type="entry name" value="Integrase_catalytic"/>
</dbReference>
<evidence type="ECO:0000313" key="9">
    <source>
        <dbReference type="Proteomes" id="UP001597506"/>
    </source>
</evidence>
<dbReference type="InterPro" id="IPR010998">
    <property type="entry name" value="Integrase_recombinase_N"/>
</dbReference>
<keyword evidence="2" id="KW-0229">DNA integration</keyword>
<dbReference type="EMBL" id="JBHUMF010000030">
    <property type="protein sequence ID" value="MFD2681495.1"/>
    <property type="molecule type" value="Genomic_DNA"/>
</dbReference>
<accession>A0ABW5RSU2</accession>
<gene>
    <name evidence="8" type="ORF">ACFSUL_12135</name>
</gene>
<name>A0ABW5RSU2_9BACI</name>
<proteinExistence type="inferred from homology"/>
<evidence type="ECO:0000256" key="1">
    <source>
        <dbReference type="ARBA" id="ARBA00008857"/>
    </source>
</evidence>
<dbReference type="Proteomes" id="UP001597506">
    <property type="component" value="Unassembled WGS sequence"/>
</dbReference>
<evidence type="ECO:0000256" key="3">
    <source>
        <dbReference type="ARBA" id="ARBA00023125"/>
    </source>
</evidence>
<dbReference type="InterPro" id="IPR011010">
    <property type="entry name" value="DNA_brk_join_enz"/>
</dbReference>
<dbReference type="RefSeq" id="WP_377935761.1">
    <property type="nucleotide sequence ID" value="NZ_JBHUMF010000030.1"/>
</dbReference>
<evidence type="ECO:0000256" key="4">
    <source>
        <dbReference type="ARBA" id="ARBA00023172"/>
    </source>
</evidence>
<dbReference type="Gene3D" id="1.10.150.130">
    <property type="match status" value="1"/>
</dbReference>
<dbReference type="Pfam" id="PF14659">
    <property type="entry name" value="Phage_int_SAM_3"/>
    <property type="match status" value="1"/>
</dbReference>
<dbReference type="Pfam" id="PF14657">
    <property type="entry name" value="Arm-DNA-bind_4"/>
    <property type="match status" value="1"/>
</dbReference>
<keyword evidence="9" id="KW-1185">Reference proteome</keyword>
<organism evidence="8 9">
    <name type="scientific">Bacillus seohaeanensis</name>
    <dbReference type="NCBI Taxonomy" id="284580"/>
    <lineage>
        <taxon>Bacteria</taxon>
        <taxon>Bacillati</taxon>
        <taxon>Bacillota</taxon>
        <taxon>Bacilli</taxon>
        <taxon>Bacillales</taxon>
        <taxon>Bacillaceae</taxon>
        <taxon>Bacillus</taxon>
    </lineage>
</organism>
<feature type="domain" description="Tyr recombinase" evidence="6">
    <location>
        <begin position="155"/>
        <end position="356"/>
    </location>
</feature>
<dbReference type="InterPro" id="IPR004107">
    <property type="entry name" value="Integrase_SAM-like_N"/>
</dbReference>
<comment type="similarity">
    <text evidence="1">Belongs to the 'phage' integrase family.</text>
</comment>
<dbReference type="InterPro" id="IPR028259">
    <property type="entry name" value="AP2-like_int_N"/>
</dbReference>
<dbReference type="PROSITE" id="PS51898">
    <property type="entry name" value="TYR_RECOMBINASE"/>
    <property type="match status" value="1"/>
</dbReference>
<evidence type="ECO:0000259" key="6">
    <source>
        <dbReference type="PROSITE" id="PS51898"/>
    </source>
</evidence>
<dbReference type="InterPro" id="IPR044068">
    <property type="entry name" value="CB"/>
</dbReference>
<dbReference type="SUPFAM" id="SSF56349">
    <property type="entry name" value="DNA breaking-rejoining enzymes"/>
    <property type="match status" value="1"/>
</dbReference>
<sequence>MVRGNIRKRGNKYQVTIDVGKDPVTGKRKRHYSTYNSEQEAQAAINEIIQNGSIRTVLDFMDEWLTITSRNLSPNTQYVYRKYIKMLEPYLANIYLHEMKRKRADLLMGKLLEKYKPSTVSKCRRLLATAFNRGVEWEEIEKNPFKGIQIRQEYREYTVWNPDDIERFLKFAKDRSKTHTGNPSFFVAYMLAIHTGMRKSEILGLRWENVDLEERTIKVKEAIHNLYGEGKKYTGRTKTRASRRLIAMPETLVQVLREHKTYLDSIDPTKVNYVVSTKKLGPIHQRNLTAAMQEIIKKADLPRIRFHDLRHTHASLLLAHGVNAKVIQERLGHSRIDTTLNTYSHVFPSQQREAADLFDEIIKKDV</sequence>
<dbReference type="Pfam" id="PF00589">
    <property type="entry name" value="Phage_integrase"/>
    <property type="match status" value="1"/>
</dbReference>
<dbReference type="CDD" id="cd01189">
    <property type="entry name" value="INT_ICEBs1_C_like"/>
    <property type="match status" value="1"/>
</dbReference>
<keyword evidence="4" id="KW-0233">DNA recombination</keyword>